<dbReference type="InterPro" id="IPR022812">
    <property type="entry name" value="Dynamin"/>
</dbReference>
<dbReference type="SUPFAM" id="SSF52540">
    <property type="entry name" value="P-loop containing nucleoside triphosphate hydrolases"/>
    <property type="match status" value="1"/>
</dbReference>
<feature type="region of interest" description="Disordered" evidence="5">
    <location>
        <begin position="886"/>
        <end position="906"/>
    </location>
</feature>
<feature type="coiled-coil region" evidence="4">
    <location>
        <begin position="759"/>
        <end position="796"/>
    </location>
</feature>
<name>J3NBV3_ORYBR</name>
<dbReference type="OMA" id="RIGHRQE"/>
<sequence length="1494" mass="164159">MATPPESLSAAAEEEEEVLEEEEEEEARGLLYEAYNELQGLAAELGSGAAPAPAVVVVGHQTDGKSALVEALMGFQFNHVGGGTKTRRPVALHLRFNPRCHVPHCRLLAGSGAGDDGGEESGVACRAMPLADIQLLEGGFGILGKSLFATMAYIEAENMRLENDPSQFSEKEIIIRIEYKHCPNLTIIDTPGLILPAPGRKNRLLQSQACAVETLVRGKIKHKETIILCLEDCSDWSNATTRRVVMQVDPDLARTVIVSTKLDTKIPQFARASDVEVFLHPPTCVLDGSLLGDSPFFTSVPSGRVGSCHEAVFRSNEEFKKAISLRELEDVASLEDKLGRGLTKEEKNRIGVGNLRLFLEELLKKRYIESVPLIIPLLEKEHRGAARKLREVAQEISDLDEAKMKEKARLFHDSFLSKLSLLLKGMVVAPPDRFGETLVNERINGGTFTGSENFLIPNKLMPNAGMRLYGGAQYHRAMAEFRLVVGSMKCPPITREEIVNACGVEDIHDGTNYSRTACVLAVAKARDTFEPYLHQVIIHNEETDTDICFSLGELQQKDGENCSSHNVLVKRVQAAFDRFAESTEQSCRERCMEDLVSTTRYVTWSLHNKNRAGLRHFFDSFVAQEQLSVNTLAAHSTGLHEPSSALNDNKEDRPKGNLKSSSSPESNSPTIASETRLVDLLDSTLWNRRLAPSSERLVYALVHQIFHGIKEHFLVTTELKFNCFLLMPIVDKLPALLREDLESAFEDDLDSIFDVTQLRHSLGQRKRDLEIELKRIKRLKEKFAEINKKMNSLQRLFQPKSITEKAALFPCSQPLKPITLNLALATSSLLSLRARQPWWHASRIGHRQERGVVDMTGGGKKHGGSGGGGGREVFFHTLDRVPSGLHIDADFPSDDDDDDDDDDVRVSFASATGDHNFQSFRRHQAAVLEDDDEEAAEEEDEDMSKYDMWMSDEHMSIQERRRRLHQGLGLASSRDLALRRHSTRKRMVDIPRSMSKIPPGGSDANKNQQSGKEKEKEKEVTVVAAPKDAGASNTQTGVQLGLEEFEKFIGNTPIVKHLMRRGQSQSHSGPLASPSGGAPPKAEKPAGSKKKGGWLKNIKSVAIGFIQDKDGNSKSTPSTATAAATNAPPSSSSSSCSASSSERLKVHQSGKSCKELTGLYMCQEIQAHEGSIWSIKFSADGRRLASAGEDSVVFALADQPECVLEGHQDDVLDLTWSKSDQLLSSSMDKTVRLWDTATKACLKMFAHNDYVTCIQFNPVDDRFFISGSLDAKVRLRSIPDRQGVDWTDLNEMVTAASYTPDGQGAIFGSHKGSCRFYKTTDCKLSQEAQIDIQTKKRKSQAKKITGFQFAPGNPSEVLVTSADSQIRVFDGVTMVQKFRGFKNTSSQISAAYTSDGRSPSRRQGASCNDDVCSMASHAAGATKPPDLPSKSGELSNSGTPLTHSGQLGKSGGGSADGGNAWGLVVVTASLGGEIRVYQNFGMPFRIRGQGNLFY</sequence>
<evidence type="ECO:0000313" key="7">
    <source>
        <dbReference type="EnsemblPlants" id="OB12G14610.1"/>
    </source>
</evidence>
<evidence type="ECO:0000256" key="4">
    <source>
        <dbReference type="SAM" id="Coils"/>
    </source>
</evidence>
<dbReference type="SUPFAM" id="SSF50978">
    <property type="entry name" value="WD40 repeat-like"/>
    <property type="match status" value="1"/>
</dbReference>
<feature type="region of interest" description="Disordered" evidence="5">
    <location>
        <begin position="991"/>
        <end position="1034"/>
    </location>
</feature>
<dbReference type="eggNOG" id="KOG0446">
    <property type="taxonomic scope" value="Eukaryota"/>
</dbReference>
<evidence type="ECO:0000256" key="1">
    <source>
        <dbReference type="ARBA" id="ARBA00022574"/>
    </source>
</evidence>
<feature type="region of interest" description="Disordered" evidence="5">
    <location>
        <begin position="1059"/>
        <end position="1093"/>
    </location>
</feature>
<dbReference type="Pfam" id="PF00350">
    <property type="entry name" value="Dynamin_N"/>
    <property type="match status" value="1"/>
</dbReference>
<evidence type="ECO:0000256" key="3">
    <source>
        <dbReference type="PROSITE-ProRule" id="PRU00221"/>
    </source>
</evidence>
<dbReference type="InterPro" id="IPR015943">
    <property type="entry name" value="WD40/YVTN_repeat-like_dom_sf"/>
</dbReference>
<dbReference type="PANTHER" id="PTHR14221:SF35">
    <property type="entry name" value="OS12G0178633 PROTEIN"/>
    <property type="match status" value="1"/>
</dbReference>
<dbReference type="Gramene" id="OB12G14610.1">
    <property type="protein sequence ID" value="OB12G14610.1"/>
    <property type="gene ID" value="OB12G14610"/>
</dbReference>
<evidence type="ECO:0000256" key="2">
    <source>
        <dbReference type="ARBA" id="ARBA00022737"/>
    </source>
</evidence>
<dbReference type="CDD" id="cd08771">
    <property type="entry name" value="DLP_1"/>
    <property type="match status" value="1"/>
</dbReference>
<dbReference type="HOGENOM" id="CLU_003073_0_0_1"/>
<feature type="compositionally biased region" description="Low complexity" evidence="5">
    <location>
        <begin position="1068"/>
        <end position="1080"/>
    </location>
</feature>
<feature type="region of interest" description="Disordered" evidence="5">
    <location>
        <begin position="1"/>
        <end position="27"/>
    </location>
</feature>
<dbReference type="PROSITE" id="PS50294">
    <property type="entry name" value="WD_REPEATS_REGION"/>
    <property type="match status" value="1"/>
</dbReference>
<reference evidence="7" key="1">
    <citation type="journal article" date="2013" name="Nat. Commun.">
        <title>Whole-genome sequencing of Oryza brachyantha reveals mechanisms underlying Oryza genome evolution.</title>
        <authorList>
            <person name="Chen J."/>
            <person name="Huang Q."/>
            <person name="Gao D."/>
            <person name="Wang J."/>
            <person name="Lang Y."/>
            <person name="Liu T."/>
            <person name="Li B."/>
            <person name="Bai Z."/>
            <person name="Luis Goicoechea J."/>
            <person name="Liang C."/>
            <person name="Chen C."/>
            <person name="Zhang W."/>
            <person name="Sun S."/>
            <person name="Liao Y."/>
            <person name="Zhang X."/>
            <person name="Yang L."/>
            <person name="Song C."/>
            <person name="Wang M."/>
            <person name="Shi J."/>
            <person name="Liu G."/>
            <person name="Liu J."/>
            <person name="Zhou H."/>
            <person name="Zhou W."/>
            <person name="Yu Q."/>
            <person name="An N."/>
            <person name="Chen Y."/>
            <person name="Cai Q."/>
            <person name="Wang B."/>
            <person name="Liu B."/>
            <person name="Min J."/>
            <person name="Huang Y."/>
            <person name="Wu H."/>
            <person name="Li Z."/>
            <person name="Zhang Y."/>
            <person name="Yin Y."/>
            <person name="Song W."/>
            <person name="Jiang J."/>
            <person name="Jackson S.A."/>
            <person name="Wing R.A."/>
            <person name="Wang J."/>
            <person name="Chen M."/>
        </authorList>
    </citation>
    <scope>NUCLEOTIDE SEQUENCE [LARGE SCALE GENOMIC DNA]</scope>
    <source>
        <strain evidence="7">cv. IRGC 101232</strain>
    </source>
</reference>
<dbReference type="PROSITE" id="PS51718">
    <property type="entry name" value="G_DYNAMIN_2"/>
    <property type="match status" value="1"/>
</dbReference>
<dbReference type="InterPro" id="IPR036322">
    <property type="entry name" value="WD40_repeat_dom_sf"/>
</dbReference>
<proteinExistence type="predicted"/>
<accession>J3NBV3</accession>
<feature type="compositionally biased region" description="Low complexity" evidence="5">
    <location>
        <begin position="660"/>
        <end position="669"/>
    </location>
</feature>
<dbReference type="InterPro" id="IPR030381">
    <property type="entry name" value="G_DYNAMIN_dom"/>
</dbReference>
<dbReference type="eggNOG" id="KOG0283">
    <property type="taxonomic scope" value="Eukaryota"/>
</dbReference>
<feature type="compositionally biased region" description="Acidic residues" evidence="5">
    <location>
        <begin position="12"/>
        <end position="26"/>
    </location>
</feature>
<dbReference type="InterPro" id="IPR001680">
    <property type="entry name" value="WD40_rpt"/>
</dbReference>
<organism evidence="7">
    <name type="scientific">Oryza brachyantha</name>
    <name type="common">malo sina</name>
    <dbReference type="NCBI Taxonomy" id="4533"/>
    <lineage>
        <taxon>Eukaryota</taxon>
        <taxon>Viridiplantae</taxon>
        <taxon>Streptophyta</taxon>
        <taxon>Embryophyta</taxon>
        <taxon>Tracheophyta</taxon>
        <taxon>Spermatophyta</taxon>
        <taxon>Magnoliopsida</taxon>
        <taxon>Liliopsida</taxon>
        <taxon>Poales</taxon>
        <taxon>Poaceae</taxon>
        <taxon>BOP clade</taxon>
        <taxon>Oryzoideae</taxon>
        <taxon>Oryzeae</taxon>
        <taxon>Oryzinae</taxon>
        <taxon>Oryza</taxon>
    </lineage>
</organism>
<keyword evidence="4" id="KW-0175">Coiled coil</keyword>
<dbReference type="GO" id="GO:0005737">
    <property type="term" value="C:cytoplasm"/>
    <property type="evidence" value="ECO:0007669"/>
    <property type="project" value="UniProtKB-ARBA"/>
</dbReference>
<dbReference type="InterPro" id="IPR001401">
    <property type="entry name" value="Dynamin_GTPase"/>
</dbReference>
<feature type="domain" description="Dynamin-type G" evidence="6">
    <location>
        <begin position="49"/>
        <end position="372"/>
    </location>
</feature>
<dbReference type="STRING" id="4533.J3NBV3"/>
<protein>
    <recommendedName>
        <fullName evidence="6">Dynamin-type G domain-containing protein</fullName>
    </recommendedName>
</protein>
<dbReference type="Gene3D" id="3.40.50.300">
    <property type="entry name" value="P-loop containing nucleotide triphosphate hydrolases"/>
    <property type="match status" value="1"/>
</dbReference>
<evidence type="ECO:0000313" key="8">
    <source>
        <dbReference type="Proteomes" id="UP000006038"/>
    </source>
</evidence>
<evidence type="ECO:0000259" key="6">
    <source>
        <dbReference type="PROSITE" id="PS51718"/>
    </source>
</evidence>
<dbReference type="InterPro" id="IPR027417">
    <property type="entry name" value="P-loop_NTPase"/>
</dbReference>
<feature type="compositionally biased region" description="Basic and acidic residues" evidence="5">
    <location>
        <begin position="1011"/>
        <end position="1020"/>
    </location>
</feature>
<reference evidence="7" key="2">
    <citation type="submission" date="2013-04" db="UniProtKB">
        <authorList>
            <consortium name="EnsemblPlants"/>
        </authorList>
    </citation>
    <scope>IDENTIFICATION</scope>
</reference>
<evidence type="ECO:0000256" key="5">
    <source>
        <dbReference type="SAM" id="MobiDB-lite"/>
    </source>
</evidence>
<feature type="compositionally biased region" description="Low complexity" evidence="5">
    <location>
        <begin position="1"/>
        <end position="11"/>
    </location>
</feature>
<dbReference type="SMART" id="SM00320">
    <property type="entry name" value="WD40"/>
    <property type="match status" value="5"/>
</dbReference>
<feature type="compositionally biased region" description="Low complexity" evidence="5">
    <location>
        <begin position="1113"/>
        <end position="1141"/>
    </location>
</feature>
<dbReference type="Pfam" id="PF00400">
    <property type="entry name" value="WD40"/>
    <property type="match status" value="3"/>
</dbReference>
<dbReference type="GO" id="GO:0003924">
    <property type="term" value="F:GTPase activity"/>
    <property type="evidence" value="ECO:0007669"/>
    <property type="project" value="InterPro"/>
</dbReference>
<keyword evidence="1 3" id="KW-0853">WD repeat</keyword>
<dbReference type="InterPro" id="IPR040324">
    <property type="entry name" value="WDR44/Dgr2"/>
</dbReference>
<dbReference type="InterPro" id="IPR045063">
    <property type="entry name" value="Dynamin_N"/>
</dbReference>
<dbReference type="GO" id="GO:0005525">
    <property type="term" value="F:GTP binding"/>
    <property type="evidence" value="ECO:0007669"/>
    <property type="project" value="InterPro"/>
</dbReference>
<dbReference type="PANTHER" id="PTHR14221">
    <property type="entry name" value="WD REPEAT DOMAIN 44"/>
    <property type="match status" value="1"/>
</dbReference>
<dbReference type="SMART" id="SM00053">
    <property type="entry name" value="DYNc"/>
    <property type="match status" value="1"/>
</dbReference>
<dbReference type="PROSITE" id="PS50082">
    <property type="entry name" value="WD_REPEATS_2"/>
    <property type="match status" value="2"/>
</dbReference>
<dbReference type="PRINTS" id="PR00195">
    <property type="entry name" value="DYNAMIN"/>
</dbReference>
<feature type="region of interest" description="Disordered" evidence="5">
    <location>
        <begin position="1108"/>
        <end position="1141"/>
    </location>
</feature>
<feature type="repeat" description="WD" evidence="3">
    <location>
        <begin position="1204"/>
        <end position="1244"/>
    </location>
</feature>
<keyword evidence="8" id="KW-1185">Reference proteome</keyword>
<dbReference type="EnsemblPlants" id="OB12G14610.1">
    <property type="protein sequence ID" value="OB12G14610.1"/>
    <property type="gene ID" value="OB12G14610"/>
</dbReference>
<dbReference type="Proteomes" id="UP000006038">
    <property type="component" value="Chromosome 12"/>
</dbReference>
<feature type="repeat" description="WD" evidence="3">
    <location>
        <begin position="1165"/>
        <end position="1193"/>
    </location>
</feature>
<feature type="compositionally biased region" description="Polar residues" evidence="5">
    <location>
        <begin position="1432"/>
        <end position="1443"/>
    </location>
</feature>
<dbReference type="Gene3D" id="2.130.10.10">
    <property type="entry name" value="YVTN repeat-like/Quinoprotein amine dehydrogenase"/>
    <property type="match status" value="1"/>
</dbReference>
<dbReference type="FunFam" id="3.40.50.300:FF:001281">
    <property type="entry name" value="Dynamin-like protein ARC5"/>
    <property type="match status" value="1"/>
</dbReference>
<feature type="region of interest" description="Disordered" evidence="5">
    <location>
        <begin position="638"/>
        <end position="670"/>
    </location>
</feature>
<feature type="region of interest" description="Disordered" evidence="5">
    <location>
        <begin position="1417"/>
        <end position="1453"/>
    </location>
</feature>
<feature type="compositionally biased region" description="Acidic residues" evidence="5">
    <location>
        <begin position="891"/>
        <end position="903"/>
    </location>
</feature>
<keyword evidence="2" id="KW-0677">Repeat</keyword>